<evidence type="ECO:0000256" key="1">
    <source>
        <dbReference type="ARBA" id="ARBA00022679"/>
    </source>
</evidence>
<dbReference type="GO" id="GO:0004519">
    <property type="term" value="F:endonuclease activity"/>
    <property type="evidence" value="ECO:0007669"/>
    <property type="project" value="UniProtKB-KW"/>
</dbReference>
<feature type="domain" description="Reverse transcriptase RNase H-like" evidence="8">
    <location>
        <begin position="107"/>
        <end position="147"/>
    </location>
</feature>
<dbReference type="Pfam" id="PF17917">
    <property type="entry name" value="RT_RNaseH"/>
    <property type="match status" value="1"/>
</dbReference>
<keyword evidence="1" id="KW-0808">Transferase</keyword>
<evidence type="ECO:0000256" key="6">
    <source>
        <dbReference type="ARBA" id="ARBA00022918"/>
    </source>
</evidence>
<protein>
    <submittedName>
        <fullName evidence="9">RNase H-like domain found in reverse transcriptase</fullName>
    </submittedName>
</protein>
<keyword evidence="5" id="KW-0378">Hydrolase</keyword>
<dbReference type="InterPro" id="IPR050951">
    <property type="entry name" value="Retrovirus_Pol_polyprotein"/>
</dbReference>
<dbReference type="EMBL" id="JASPKY010000411">
    <property type="protein sequence ID" value="KAK9701619.1"/>
    <property type="molecule type" value="Genomic_DNA"/>
</dbReference>
<evidence type="ECO:0000313" key="9">
    <source>
        <dbReference type="EMBL" id="KAK9701619.1"/>
    </source>
</evidence>
<dbReference type="GO" id="GO:0003964">
    <property type="term" value="F:RNA-directed DNA polymerase activity"/>
    <property type="evidence" value="ECO:0007669"/>
    <property type="project" value="UniProtKB-KW"/>
</dbReference>
<dbReference type="PANTHER" id="PTHR37984">
    <property type="entry name" value="PROTEIN CBG26694"/>
    <property type="match status" value="1"/>
</dbReference>
<dbReference type="GO" id="GO:0016787">
    <property type="term" value="F:hydrolase activity"/>
    <property type="evidence" value="ECO:0007669"/>
    <property type="project" value="UniProtKB-KW"/>
</dbReference>
<keyword evidence="6 9" id="KW-0695">RNA-directed DNA polymerase</keyword>
<dbReference type="AlphaFoldDB" id="A0AAW1JEY6"/>
<dbReference type="GO" id="GO:0003676">
    <property type="term" value="F:nucleic acid binding"/>
    <property type="evidence" value="ECO:0007669"/>
    <property type="project" value="InterPro"/>
</dbReference>
<keyword evidence="2" id="KW-0548">Nucleotidyltransferase</keyword>
<gene>
    <name evidence="9" type="ORF">QE152_g30464</name>
</gene>
<dbReference type="Proteomes" id="UP001458880">
    <property type="component" value="Unassembled WGS sequence"/>
</dbReference>
<evidence type="ECO:0000256" key="7">
    <source>
        <dbReference type="SAM" id="MobiDB-lite"/>
    </source>
</evidence>
<dbReference type="Gene3D" id="3.30.420.10">
    <property type="entry name" value="Ribonuclease H-like superfamily/Ribonuclease H"/>
    <property type="match status" value="1"/>
</dbReference>
<feature type="region of interest" description="Disordered" evidence="7">
    <location>
        <begin position="264"/>
        <end position="306"/>
    </location>
</feature>
<sequence>MRKEKEGERAQKYITSLITLAKACKYKNLENELISDRLVVGISDQKLFENLQLDAQLTLEKAVDKILQAQRIKDENRELRKEETSSIDRIQNKFQQNNRFKRKTKQWHENSWRPVCYGSKSLTDSEGGYAQIEKEAFAITWGCDYCHDGHGPTSKKVIEFCKDIFAHHGIPNLHSSIPEYQQSNEQAESAVKVMKNILRKNEGPYVALLSYRNTPLSCGASPAQLLLGRTLIILRSYWVDTDQHTVTRNRKFLQPLPENMSALKQEEPSCSNTKENVPQNETNDDTRRQSQRNRKLPDKLKDFIVD</sequence>
<feature type="compositionally biased region" description="Polar residues" evidence="7">
    <location>
        <begin position="268"/>
        <end position="281"/>
    </location>
</feature>
<evidence type="ECO:0000259" key="8">
    <source>
        <dbReference type="Pfam" id="PF17917"/>
    </source>
</evidence>
<evidence type="ECO:0000313" key="10">
    <source>
        <dbReference type="Proteomes" id="UP001458880"/>
    </source>
</evidence>
<reference evidence="9 10" key="1">
    <citation type="journal article" date="2024" name="BMC Genomics">
        <title>De novo assembly and annotation of Popillia japonica's genome with initial clues to its potential as an invasive pest.</title>
        <authorList>
            <person name="Cucini C."/>
            <person name="Boschi S."/>
            <person name="Funari R."/>
            <person name="Cardaioli E."/>
            <person name="Iannotti N."/>
            <person name="Marturano G."/>
            <person name="Paoli F."/>
            <person name="Bruttini M."/>
            <person name="Carapelli A."/>
            <person name="Frati F."/>
            <person name="Nardi F."/>
        </authorList>
    </citation>
    <scope>NUCLEOTIDE SEQUENCE [LARGE SCALE GENOMIC DNA]</scope>
    <source>
        <strain evidence="9">DMR45628</strain>
    </source>
</reference>
<dbReference type="PANTHER" id="PTHR37984:SF8">
    <property type="entry name" value="CCHC-TYPE DOMAIN-CONTAINING PROTEIN"/>
    <property type="match status" value="1"/>
</dbReference>
<proteinExistence type="predicted"/>
<feature type="compositionally biased region" description="Basic and acidic residues" evidence="7">
    <location>
        <begin position="295"/>
        <end position="306"/>
    </location>
</feature>
<evidence type="ECO:0000256" key="5">
    <source>
        <dbReference type="ARBA" id="ARBA00022801"/>
    </source>
</evidence>
<dbReference type="InterPro" id="IPR041373">
    <property type="entry name" value="RT_RNaseH"/>
</dbReference>
<name>A0AAW1JEY6_POPJA</name>
<keyword evidence="10" id="KW-1185">Reference proteome</keyword>
<evidence type="ECO:0000256" key="2">
    <source>
        <dbReference type="ARBA" id="ARBA00022695"/>
    </source>
</evidence>
<organism evidence="9 10">
    <name type="scientific">Popillia japonica</name>
    <name type="common">Japanese beetle</name>
    <dbReference type="NCBI Taxonomy" id="7064"/>
    <lineage>
        <taxon>Eukaryota</taxon>
        <taxon>Metazoa</taxon>
        <taxon>Ecdysozoa</taxon>
        <taxon>Arthropoda</taxon>
        <taxon>Hexapoda</taxon>
        <taxon>Insecta</taxon>
        <taxon>Pterygota</taxon>
        <taxon>Neoptera</taxon>
        <taxon>Endopterygota</taxon>
        <taxon>Coleoptera</taxon>
        <taxon>Polyphaga</taxon>
        <taxon>Scarabaeiformia</taxon>
        <taxon>Scarabaeidae</taxon>
        <taxon>Rutelinae</taxon>
        <taxon>Popillia</taxon>
    </lineage>
</organism>
<dbReference type="InterPro" id="IPR036397">
    <property type="entry name" value="RNaseH_sf"/>
</dbReference>
<keyword evidence="3" id="KW-0540">Nuclease</keyword>
<evidence type="ECO:0000256" key="4">
    <source>
        <dbReference type="ARBA" id="ARBA00022759"/>
    </source>
</evidence>
<evidence type="ECO:0000256" key="3">
    <source>
        <dbReference type="ARBA" id="ARBA00022722"/>
    </source>
</evidence>
<keyword evidence="4" id="KW-0255">Endonuclease</keyword>
<comment type="caution">
    <text evidence="9">The sequence shown here is derived from an EMBL/GenBank/DDBJ whole genome shotgun (WGS) entry which is preliminary data.</text>
</comment>
<accession>A0AAW1JEY6</accession>